<dbReference type="Gene3D" id="1.10.357.10">
    <property type="entry name" value="Tetracycline Repressor, domain 2"/>
    <property type="match status" value="1"/>
</dbReference>
<evidence type="ECO:0000256" key="3">
    <source>
        <dbReference type="ARBA" id="ARBA00023163"/>
    </source>
</evidence>
<feature type="DNA-binding region" description="H-T-H motif" evidence="4">
    <location>
        <begin position="11"/>
        <end position="30"/>
    </location>
</feature>
<dbReference type="InterPro" id="IPR011075">
    <property type="entry name" value="TetR_C"/>
</dbReference>
<dbReference type="PROSITE" id="PS50977">
    <property type="entry name" value="HTH_TETR_2"/>
    <property type="match status" value="1"/>
</dbReference>
<sequence length="178" mass="19372">MMYTHGVAGTTLDDVLAASETGKSQLYHYFSDKSDLVEAVIARQLERVLAAQPRLAHIDSLEDIDAWAAEIVRNHEQPGGPFSCPLGSLAAELKNDAAFVPSLHAAFRRWEQPLEQGLRRMIDRGELDVSTDPAAAAATLIASLQGGMLIARIAGDVHPLRDTLDAAVAAVRRRRTRH</sequence>
<evidence type="ECO:0000313" key="7">
    <source>
        <dbReference type="Proteomes" id="UP001185899"/>
    </source>
</evidence>
<dbReference type="InterPro" id="IPR009057">
    <property type="entry name" value="Homeodomain-like_sf"/>
</dbReference>
<gene>
    <name evidence="6" type="ORF">R3P95_10385</name>
</gene>
<evidence type="ECO:0000256" key="4">
    <source>
        <dbReference type="PROSITE-ProRule" id="PRU00335"/>
    </source>
</evidence>
<dbReference type="SUPFAM" id="SSF48498">
    <property type="entry name" value="Tetracyclin repressor-like, C-terminal domain"/>
    <property type="match status" value="1"/>
</dbReference>
<evidence type="ECO:0000256" key="2">
    <source>
        <dbReference type="ARBA" id="ARBA00023125"/>
    </source>
</evidence>
<organism evidence="6 7">
    <name type="scientific">Rhodococcus cercidiphylli</name>
    <dbReference type="NCBI Taxonomy" id="489916"/>
    <lineage>
        <taxon>Bacteria</taxon>
        <taxon>Bacillati</taxon>
        <taxon>Actinomycetota</taxon>
        <taxon>Actinomycetes</taxon>
        <taxon>Mycobacteriales</taxon>
        <taxon>Nocardiaceae</taxon>
        <taxon>Rhodococcus</taxon>
    </lineage>
</organism>
<dbReference type="Proteomes" id="UP001185899">
    <property type="component" value="Unassembled WGS sequence"/>
</dbReference>
<evidence type="ECO:0000256" key="1">
    <source>
        <dbReference type="ARBA" id="ARBA00023015"/>
    </source>
</evidence>
<evidence type="ECO:0000259" key="5">
    <source>
        <dbReference type="PROSITE" id="PS50977"/>
    </source>
</evidence>
<protein>
    <submittedName>
        <fullName evidence="6">TetR/AcrR family transcriptional regulator</fullName>
    </submittedName>
</protein>
<keyword evidence="1" id="KW-0805">Transcription regulation</keyword>
<dbReference type="PANTHER" id="PTHR47506">
    <property type="entry name" value="TRANSCRIPTIONAL REGULATORY PROTEIN"/>
    <property type="match status" value="1"/>
</dbReference>
<keyword evidence="7" id="KW-1185">Reference proteome</keyword>
<dbReference type="InterPro" id="IPR036271">
    <property type="entry name" value="Tet_transcr_reg_TetR-rel_C_sf"/>
</dbReference>
<keyword evidence="2 4" id="KW-0238">DNA-binding</keyword>
<dbReference type="SUPFAM" id="SSF46689">
    <property type="entry name" value="Homeodomain-like"/>
    <property type="match status" value="1"/>
</dbReference>
<dbReference type="PANTHER" id="PTHR47506:SF1">
    <property type="entry name" value="HTH-TYPE TRANSCRIPTIONAL REGULATOR YJDC"/>
    <property type="match status" value="1"/>
</dbReference>
<evidence type="ECO:0000313" key="6">
    <source>
        <dbReference type="EMBL" id="MDV6230954.1"/>
    </source>
</evidence>
<comment type="caution">
    <text evidence="6">The sequence shown here is derived from an EMBL/GenBank/DDBJ whole genome shotgun (WGS) entry which is preliminary data.</text>
</comment>
<feature type="domain" description="HTH tetR-type" evidence="5">
    <location>
        <begin position="1"/>
        <end position="48"/>
    </location>
</feature>
<dbReference type="InterPro" id="IPR001647">
    <property type="entry name" value="HTH_TetR"/>
</dbReference>
<keyword evidence="3" id="KW-0804">Transcription</keyword>
<proteinExistence type="predicted"/>
<dbReference type="Pfam" id="PF16925">
    <property type="entry name" value="TetR_C_13"/>
    <property type="match status" value="1"/>
</dbReference>
<reference evidence="6 7" key="1">
    <citation type="submission" date="2023-10" db="EMBL/GenBank/DDBJ databases">
        <title>Development of a sustainable strategy for remediation of hydrocarbon-contaminated territories based on the waste exchange concept.</title>
        <authorList>
            <person name="Krivoruchko A."/>
        </authorList>
    </citation>
    <scope>NUCLEOTIDE SEQUENCE [LARGE SCALE GENOMIC DNA]</scope>
    <source>
        <strain evidence="6 7">IEGM 1322</strain>
    </source>
</reference>
<dbReference type="EMBL" id="JAWLKE010000003">
    <property type="protein sequence ID" value="MDV6230954.1"/>
    <property type="molecule type" value="Genomic_DNA"/>
</dbReference>
<dbReference type="Pfam" id="PF00440">
    <property type="entry name" value="TetR_N"/>
    <property type="match status" value="1"/>
</dbReference>
<accession>A0ABU4AXH8</accession>
<name>A0ABU4AXH8_9NOCA</name>